<dbReference type="GO" id="GO:0045296">
    <property type="term" value="F:cadherin binding"/>
    <property type="evidence" value="ECO:0007669"/>
    <property type="project" value="TreeGrafter"/>
</dbReference>
<dbReference type="Gene3D" id="6.10.140.1620">
    <property type="match status" value="1"/>
</dbReference>
<reference evidence="2" key="1">
    <citation type="submission" date="2025-08" db="UniProtKB">
        <authorList>
            <consortium name="Ensembl"/>
        </authorList>
    </citation>
    <scope>IDENTIFICATION</scope>
</reference>
<accession>A0A8C9GL27</accession>
<keyword evidence="3" id="KW-1185">Reference proteome</keyword>
<dbReference type="Proteomes" id="UP000694416">
    <property type="component" value="Unplaced"/>
</dbReference>
<evidence type="ECO:0000256" key="1">
    <source>
        <dbReference type="ARBA" id="ARBA00010020"/>
    </source>
</evidence>
<evidence type="ECO:0000313" key="2">
    <source>
        <dbReference type="Ensembl" id="ENSPTEP00000006538.1"/>
    </source>
</evidence>
<dbReference type="GO" id="GO:0098858">
    <property type="term" value="C:actin-based cell projection"/>
    <property type="evidence" value="ECO:0007669"/>
    <property type="project" value="TreeGrafter"/>
</dbReference>
<evidence type="ECO:0000313" key="3">
    <source>
        <dbReference type="Proteomes" id="UP000694416"/>
    </source>
</evidence>
<dbReference type="GO" id="GO:0031209">
    <property type="term" value="C:SCAR complex"/>
    <property type="evidence" value="ECO:0007669"/>
    <property type="project" value="TreeGrafter"/>
</dbReference>
<organism evidence="2 3">
    <name type="scientific">Piliocolobus tephrosceles</name>
    <name type="common">Ugandan red Colobus</name>
    <dbReference type="NCBI Taxonomy" id="591936"/>
    <lineage>
        <taxon>Eukaryota</taxon>
        <taxon>Metazoa</taxon>
        <taxon>Chordata</taxon>
        <taxon>Craniata</taxon>
        <taxon>Vertebrata</taxon>
        <taxon>Euteleostomi</taxon>
        <taxon>Mammalia</taxon>
        <taxon>Eutheria</taxon>
        <taxon>Euarchontoglires</taxon>
        <taxon>Primates</taxon>
        <taxon>Haplorrhini</taxon>
        <taxon>Catarrhini</taxon>
        <taxon>Cercopithecidae</taxon>
        <taxon>Colobinae</taxon>
        <taxon>Piliocolobus</taxon>
    </lineage>
</organism>
<dbReference type="PANTHER" id="PTHR10460:SF2">
    <property type="entry name" value="ABL INTERACTOR 1"/>
    <property type="match status" value="1"/>
</dbReference>
<protein>
    <submittedName>
        <fullName evidence="2">Uncharacterized protein</fullName>
    </submittedName>
</protein>
<dbReference type="InterPro" id="IPR028457">
    <property type="entry name" value="ABI"/>
</dbReference>
<dbReference type="Ensembl" id="ENSPTET00000010034.1">
    <property type="protein sequence ID" value="ENSPTEP00000006538.1"/>
    <property type="gene ID" value="ENSPTEG00000007500.1"/>
</dbReference>
<reference evidence="2" key="2">
    <citation type="submission" date="2025-09" db="UniProtKB">
        <authorList>
            <consortium name="Ensembl"/>
        </authorList>
    </citation>
    <scope>IDENTIFICATION</scope>
</reference>
<proteinExistence type="inferred from homology"/>
<dbReference type="PANTHER" id="PTHR10460">
    <property type="entry name" value="ABL INTERACTOR FAMILY MEMBER"/>
    <property type="match status" value="1"/>
</dbReference>
<dbReference type="AlphaFoldDB" id="A0A8C9GL27"/>
<sequence>MRWGKTAELQMLLEEEILSHKRALIESYQNLTQVVNYCEDKRKALEETKAYITRSPVSVTYEKTAVPLLLPNQYDCFIGVLPFHF</sequence>
<dbReference type="GO" id="GO:0001764">
    <property type="term" value="P:neuron migration"/>
    <property type="evidence" value="ECO:0007669"/>
    <property type="project" value="TreeGrafter"/>
</dbReference>
<dbReference type="GO" id="GO:0030027">
    <property type="term" value="C:lamellipodium"/>
    <property type="evidence" value="ECO:0007669"/>
    <property type="project" value="TreeGrafter"/>
</dbReference>
<name>A0A8C9GL27_9PRIM</name>
<dbReference type="GO" id="GO:0035591">
    <property type="term" value="F:signaling adaptor activity"/>
    <property type="evidence" value="ECO:0007669"/>
    <property type="project" value="TreeGrafter"/>
</dbReference>
<comment type="similarity">
    <text evidence="1">Belongs to the ABI family.</text>
</comment>
<dbReference type="GO" id="GO:0017124">
    <property type="term" value="F:SH3 domain binding"/>
    <property type="evidence" value="ECO:0007669"/>
    <property type="project" value="TreeGrafter"/>
</dbReference>